<dbReference type="Pfam" id="PF00582">
    <property type="entry name" value="Usp"/>
    <property type="match status" value="2"/>
</dbReference>
<comment type="caution">
    <text evidence="3">The sequence shown here is derived from an EMBL/GenBank/DDBJ whole genome shotgun (WGS) entry which is preliminary data.</text>
</comment>
<gene>
    <name evidence="3" type="ORF">ENT73_05430</name>
</gene>
<dbReference type="SUPFAM" id="SSF52402">
    <property type="entry name" value="Adenine nucleotide alpha hydrolases-like"/>
    <property type="match status" value="2"/>
</dbReference>
<evidence type="ECO:0000259" key="2">
    <source>
        <dbReference type="Pfam" id="PF00582"/>
    </source>
</evidence>
<protein>
    <submittedName>
        <fullName evidence="3">Universal stress protein</fullName>
    </submittedName>
</protein>
<reference evidence="3" key="1">
    <citation type="journal article" date="2020" name="mSystems">
        <title>Genome- and Community-Level Interaction Insights into Carbon Utilization and Element Cycling Functions of Hydrothermarchaeota in Hydrothermal Sediment.</title>
        <authorList>
            <person name="Zhou Z."/>
            <person name="Liu Y."/>
            <person name="Xu W."/>
            <person name="Pan J."/>
            <person name="Luo Z.H."/>
            <person name="Li M."/>
        </authorList>
    </citation>
    <scope>NUCLEOTIDE SEQUENCE [LARGE SCALE GENOMIC DNA]</scope>
    <source>
        <strain evidence="3">SpSt-605</strain>
    </source>
</reference>
<dbReference type="AlphaFoldDB" id="A0A832LWK2"/>
<dbReference type="PANTHER" id="PTHR46268:SF6">
    <property type="entry name" value="UNIVERSAL STRESS PROTEIN UP12"/>
    <property type="match status" value="1"/>
</dbReference>
<dbReference type="InterPro" id="IPR006016">
    <property type="entry name" value="UspA"/>
</dbReference>
<evidence type="ECO:0000313" key="3">
    <source>
        <dbReference type="EMBL" id="HGV55509.1"/>
    </source>
</evidence>
<accession>A0A832LWK2</accession>
<feature type="domain" description="UspA" evidence="2">
    <location>
        <begin position="4"/>
        <end position="156"/>
    </location>
</feature>
<evidence type="ECO:0000256" key="1">
    <source>
        <dbReference type="ARBA" id="ARBA00008791"/>
    </source>
</evidence>
<dbReference type="EMBL" id="DSZU01000094">
    <property type="protein sequence ID" value="HGV55509.1"/>
    <property type="molecule type" value="Genomic_DNA"/>
</dbReference>
<dbReference type="CDD" id="cd00293">
    <property type="entry name" value="USP-like"/>
    <property type="match status" value="2"/>
</dbReference>
<organism evidence="3">
    <name type="scientific">Caldimicrobium thiodismutans</name>
    <dbReference type="NCBI Taxonomy" id="1653476"/>
    <lineage>
        <taxon>Bacteria</taxon>
        <taxon>Pseudomonadati</taxon>
        <taxon>Thermodesulfobacteriota</taxon>
        <taxon>Thermodesulfobacteria</taxon>
        <taxon>Thermodesulfobacteriales</taxon>
        <taxon>Thermodesulfobacteriaceae</taxon>
        <taxon>Caldimicrobium</taxon>
    </lineage>
</organism>
<sequence length="307" mass="35233">MEKMRPHLLFCYTESPISLKIIDYLRTLFDGSSLRLTLYHLVEIPSSLLLPQRDYLKEVKREEALENFCREAKERTLGHFERISQALRETVDLQVDYVIDYTEGDKAEKLLHFLEDKAYYAVVMGKRGLGRLASIWAGSFTQKMILYAKQPLWIIRAKEPNKKILVAFDTGERGLKVLEYTFGILSYLKDYQVTFFHALRWLGSSFHLEGSFASVLQGELPENLKETLQEAQKLLTKYNLPEERIKLKLSSHFLGPASAILREVRREGYSTVVIGKRGRGGFAGLLLGSVATKLVSLLEREALWLVP</sequence>
<dbReference type="InterPro" id="IPR014729">
    <property type="entry name" value="Rossmann-like_a/b/a_fold"/>
</dbReference>
<proteinExistence type="inferred from homology"/>
<comment type="similarity">
    <text evidence="1">Belongs to the universal stress protein A family.</text>
</comment>
<dbReference type="Gene3D" id="3.40.50.620">
    <property type="entry name" value="HUPs"/>
    <property type="match status" value="2"/>
</dbReference>
<feature type="domain" description="UspA" evidence="2">
    <location>
        <begin position="161"/>
        <end position="296"/>
    </location>
</feature>
<dbReference type="PANTHER" id="PTHR46268">
    <property type="entry name" value="STRESS RESPONSE PROTEIN NHAX"/>
    <property type="match status" value="1"/>
</dbReference>
<name>A0A832LWK2_9BACT</name>